<comment type="catalytic activity">
    <reaction evidence="1">
        <text>inosine + phosphate = alpha-D-ribose 1-phosphate + hypoxanthine</text>
        <dbReference type="Rhea" id="RHEA:27646"/>
        <dbReference type="ChEBI" id="CHEBI:17368"/>
        <dbReference type="ChEBI" id="CHEBI:17596"/>
        <dbReference type="ChEBI" id="CHEBI:43474"/>
        <dbReference type="ChEBI" id="CHEBI:57720"/>
        <dbReference type="EC" id="2.4.2.1"/>
    </reaction>
    <physiologicalReaction direction="left-to-right" evidence="1">
        <dbReference type="Rhea" id="RHEA:27647"/>
    </physiologicalReaction>
</comment>
<dbReference type="KEGG" id="dat:HRM2_17860"/>
<protein>
    <recommendedName>
        <fullName evidence="10">Purine nucleoside phosphorylase</fullName>
    </recommendedName>
</protein>
<dbReference type="Pfam" id="PF02578">
    <property type="entry name" value="Cu-oxidase_4"/>
    <property type="match status" value="1"/>
</dbReference>
<dbReference type="EMBL" id="CP001087">
    <property type="protein sequence ID" value="ACN14890.1"/>
    <property type="molecule type" value="Genomic_DNA"/>
</dbReference>
<dbReference type="eggNOG" id="COG1496">
    <property type="taxonomic scope" value="Bacteria"/>
</dbReference>
<dbReference type="HOGENOM" id="CLU_065784_0_0_7"/>
<dbReference type="GO" id="GO:0005507">
    <property type="term" value="F:copper ion binding"/>
    <property type="evidence" value="ECO:0007669"/>
    <property type="project" value="TreeGrafter"/>
</dbReference>
<evidence type="ECO:0000256" key="5">
    <source>
        <dbReference type="ARBA" id="ARBA00022801"/>
    </source>
</evidence>
<dbReference type="NCBIfam" id="TIGR00726">
    <property type="entry name" value="peptidoglycan editing factor PgeF"/>
    <property type="match status" value="1"/>
</dbReference>
<proteinExistence type="inferred from homology"/>
<dbReference type="Proteomes" id="UP000000442">
    <property type="component" value="Chromosome"/>
</dbReference>
<keyword evidence="4" id="KW-0479">Metal-binding</keyword>
<evidence type="ECO:0000256" key="2">
    <source>
        <dbReference type="ARBA" id="ARBA00007353"/>
    </source>
</evidence>
<dbReference type="GO" id="GO:0017061">
    <property type="term" value="F:S-methyl-5-thioadenosine phosphorylase activity"/>
    <property type="evidence" value="ECO:0007669"/>
    <property type="project" value="UniProtKB-EC"/>
</dbReference>
<dbReference type="InterPro" id="IPR038371">
    <property type="entry name" value="Cu_polyphenol_OxRdtase_sf"/>
</dbReference>
<dbReference type="Gene3D" id="3.60.140.10">
    <property type="entry name" value="CNF1/YfiH-like putative cysteine hydrolases"/>
    <property type="match status" value="1"/>
</dbReference>
<reference evidence="11 12" key="1">
    <citation type="journal article" date="2009" name="Environ. Microbiol.">
        <title>Genome sequence of Desulfobacterium autotrophicum HRM2, a marine sulfate reducer oxidizing organic carbon completely to carbon dioxide.</title>
        <authorList>
            <person name="Strittmatter A.W."/>
            <person name="Liesegang H."/>
            <person name="Rabus R."/>
            <person name="Decker I."/>
            <person name="Amann J."/>
            <person name="Andres S."/>
            <person name="Henne A."/>
            <person name="Fricke W.F."/>
            <person name="Martinez-Arias R."/>
            <person name="Bartels D."/>
            <person name="Goesmann A."/>
            <person name="Krause L."/>
            <person name="Puehler A."/>
            <person name="Klenk H.P."/>
            <person name="Richter M."/>
            <person name="Schuler M."/>
            <person name="Gloeckner F.O."/>
            <person name="Meyerdierks A."/>
            <person name="Gottschalk G."/>
            <person name="Amann R."/>
        </authorList>
    </citation>
    <scope>NUCLEOTIDE SEQUENCE [LARGE SCALE GENOMIC DNA]</scope>
    <source>
        <strain evidence="12">ATCC 43914 / DSM 3382 / HRM2</strain>
    </source>
</reference>
<keyword evidence="6" id="KW-0862">Zinc</keyword>
<evidence type="ECO:0000256" key="8">
    <source>
        <dbReference type="ARBA" id="ARBA00048968"/>
    </source>
</evidence>
<sequence length="262" mass="28565">MVRGKKGTLHLEFNPFRALSFVVHGIFTRMGGQSAAPFGSLNVGLSTGDDRQMVEKNRQIIAETLGNSPCIYLNQVHSDTVLVLQGSRDEYTRDTVGVQVADALVTNIPNLALAIQVADCQPVLLVDPVKKVVANIHSGWKGSISNIIGKSVDAMYENFGSNPKDILAGIGPSLGPCCSEFINYTQEIPAHLWQYKDEKDHFDFWRISQDQLINKGVAPENITLAGVCTKCSADAFFSYRNNNTTGRFAAIIKITSTSKTGL</sequence>
<comment type="similarity">
    <text evidence="2 10">Belongs to the purine nucleoside phosphorylase YfiH/LACC1 family.</text>
</comment>
<evidence type="ECO:0000256" key="7">
    <source>
        <dbReference type="ARBA" id="ARBA00047989"/>
    </source>
</evidence>
<keyword evidence="3" id="KW-0808">Transferase</keyword>
<comment type="catalytic activity">
    <reaction evidence="8">
        <text>adenosine + phosphate = alpha-D-ribose 1-phosphate + adenine</text>
        <dbReference type="Rhea" id="RHEA:27642"/>
        <dbReference type="ChEBI" id="CHEBI:16335"/>
        <dbReference type="ChEBI" id="CHEBI:16708"/>
        <dbReference type="ChEBI" id="CHEBI:43474"/>
        <dbReference type="ChEBI" id="CHEBI:57720"/>
        <dbReference type="EC" id="2.4.2.1"/>
    </reaction>
    <physiologicalReaction direction="left-to-right" evidence="8">
        <dbReference type="Rhea" id="RHEA:27643"/>
    </physiologicalReaction>
</comment>
<evidence type="ECO:0000256" key="4">
    <source>
        <dbReference type="ARBA" id="ARBA00022723"/>
    </source>
</evidence>
<evidence type="ECO:0000256" key="10">
    <source>
        <dbReference type="RuleBase" id="RU361274"/>
    </source>
</evidence>
<name>C0QB91_DESAH</name>
<comment type="catalytic activity">
    <reaction evidence="7">
        <text>adenosine + H2O + H(+) = inosine + NH4(+)</text>
        <dbReference type="Rhea" id="RHEA:24408"/>
        <dbReference type="ChEBI" id="CHEBI:15377"/>
        <dbReference type="ChEBI" id="CHEBI:15378"/>
        <dbReference type="ChEBI" id="CHEBI:16335"/>
        <dbReference type="ChEBI" id="CHEBI:17596"/>
        <dbReference type="ChEBI" id="CHEBI:28938"/>
        <dbReference type="EC" id="3.5.4.4"/>
    </reaction>
    <physiologicalReaction direction="left-to-right" evidence="7">
        <dbReference type="Rhea" id="RHEA:24409"/>
    </physiologicalReaction>
</comment>
<dbReference type="SUPFAM" id="SSF64438">
    <property type="entry name" value="CNF1/YfiH-like putative cysteine hydrolases"/>
    <property type="match status" value="1"/>
</dbReference>
<dbReference type="PANTHER" id="PTHR30616:SF2">
    <property type="entry name" value="PURINE NUCLEOSIDE PHOSPHORYLASE LACC1"/>
    <property type="match status" value="1"/>
</dbReference>
<dbReference type="CDD" id="cd16833">
    <property type="entry name" value="YfiH"/>
    <property type="match status" value="1"/>
</dbReference>
<accession>C0QB91</accession>
<evidence type="ECO:0000313" key="11">
    <source>
        <dbReference type="EMBL" id="ACN14890.1"/>
    </source>
</evidence>
<keyword evidence="5" id="KW-0378">Hydrolase</keyword>
<dbReference type="GO" id="GO:0016787">
    <property type="term" value="F:hydrolase activity"/>
    <property type="evidence" value="ECO:0007669"/>
    <property type="project" value="UniProtKB-KW"/>
</dbReference>
<dbReference type="OrthoDB" id="4279at2"/>
<dbReference type="STRING" id="177437.HRM2_17860"/>
<evidence type="ECO:0000256" key="9">
    <source>
        <dbReference type="ARBA" id="ARBA00049893"/>
    </source>
</evidence>
<dbReference type="AlphaFoldDB" id="C0QB91"/>
<evidence type="ECO:0000256" key="6">
    <source>
        <dbReference type="ARBA" id="ARBA00022833"/>
    </source>
</evidence>
<comment type="catalytic activity">
    <reaction evidence="9">
        <text>S-methyl-5'-thioadenosine + phosphate = 5-(methylsulfanyl)-alpha-D-ribose 1-phosphate + adenine</text>
        <dbReference type="Rhea" id="RHEA:11852"/>
        <dbReference type="ChEBI" id="CHEBI:16708"/>
        <dbReference type="ChEBI" id="CHEBI:17509"/>
        <dbReference type="ChEBI" id="CHEBI:43474"/>
        <dbReference type="ChEBI" id="CHEBI:58533"/>
        <dbReference type="EC" id="2.4.2.28"/>
    </reaction>
    <physiologicalReaction direction="left-to-right" evidence="9">
        <dbReference type="Rhea" id="RHEA:11853"/>
    </physiologicalReaction>
</comment>
<dbReference type="InterPro" id="IPR011324">
    <property type="entry name" value="Cytotoxic_necrot_fac-like_cat"/>
</dbReference>
<gene>
    <name evidence="11" type="ordered locus">HRM2_17860</name>
</gene>
<keyword evidence="12" id="KW-1185">Reference proteome</keyword>
<evidence type="ECO:0000256" key="3">
    <source>
        <dbReference type="ARBA" id="ARBA00022679"/>
    </source>
</evidence>
<evidence type="ECO:0000256" key="1">
    <source>
        <dbReference type="ARBA" id="ARBA00000553"/>
    </source>
</evidence>
<organism evidence="11 12">
    <name type="scientific">Desulforapulum autotrophicum (strain ATCC 43914 / DSM 3382 / VKM B-1955 / HRM2)</name>
    <name type="common">Desulfobacterium autotrophicum</name>
    <dbReference type="NCBI Taxonomy" id="177437"/>
    <lineage>
        <taxon>Bacteria</taxon>
        <taxon>Pseudomonadati</taxon>
        <taxon>Thermodesulfobacteriota</taxon>
        <taxon>Desulfobacteria</taxon>
        <taxon>Desulfobacterales</taxon>
        <taxon>Desulfobacteraceae</taxon>
        <taxon>Desulforapulum</taxon>
    </lineage>
</organism>
<dbReference type="PANTHER" id="PTHR30616">
    <property type="entry name" value="UNCHARACTERIZED PROTEIN YFIH"/>
    <property type="match status" value="1"/>
</dbReference>
<evidence type="ECO:0000313" key="12">
    <source>
        <dbReference type="Proteomes" id="UP000000442"/>
    </source>
</evidence>
<dbReference type="InterPro" id="IPR003730">
    <property type="entry name" value="Cu_polyphenol_OxRdtase"/>
</dbReference>